<feature type="domain" description="Yeast cell wall synthesis Kre9/Knh1-like N-terminal" evidence="3">
    <location>
        <begin position="43"/>
        <end position="142"/>
    </location>
</feature>
<evidence type="ECO:0000259" key="3">
    <source>
        <dbReference type="Pfam" id="PF10342"/>
    </source>
</evidence>
<evidence type="ECO:0000313" key="4">
    <source>
        <dbReference type="EMBL" id="KAK9720264.1"/>
    </source>
</evidence>
<accession>A0ABR2W4V9</accession>
<dbReference type="EMBL" id="JASJQH010007019">
    <property type="protein sequence ID" value="KAK9720264.1"/>
    <property type="molecule type" value="Genomic_DNA"/>
</dbReference>
<dbReference type="Pfam" id="PF10342">
    <property type="entry name" value="Kre9_KNH"/>
    <property type="match status" value="1"/>
</dbReference>
<name>A0ABR2W4V9_9FUNG</name>
<protein>
    <recommendedName>
        <fullName evidence="3">Yeast cell wall synthesis Kre9/Knh1-like N-terminal domain-containing protein</fullName>
    </recommendedName>
</protein>
<evidence type="ECO:0000313" key="5">
    <source>
        <dbReference type="Proteomes" id="UP001479436"/>
    </source>
</evidence>
<dbReference type="InterPro" id="IPR018466">
    <property type="entry name" value="Kre9/Knh1-like_N"/>
</dbReference>
<comment type="caution">
    <text evidence="4">The sequence shown here is derived from an EMBL/GenBank/DDBJ whole genome shotgun (WGS) entry which is preliminary data.</text>
</comment>
<gene>
    <name evidence="4" type="ORF">K7432_004251</name>
</gene>
<keyword evidence="5" id="KW-1185">Reference proteome</keyword>
<feature type="signal peptide" evidence="2">
    <location>
        <begin position="1"/>
        <end position="21"/>
    </location>
</feature>
<evidence type="ECO:0000256" key="2">
    <source>
        <dbReference type="SAM" id="SignalP"/>
    </source>
</evidence>
<evidence type="ECO:0000256" key="1">
    <source>
        <dbReference type="ARBA" id="ARBA00022729"/>
    </source>
</evidence>
<organism evidence="4 5">
    <name type="scientific">Basidiobolus ranarum</name>
    <dbReference type="NCBI Taxonomy" id="34480"/>
    <lineage>
        <taxon>Eukaryota</taxon>
        <taxon>Fungi</taxon>
        <taxon>Fungi incertae sedis</taxon>
        <taxon>Zoopagomycota</taxon>
        <taxon>Entomophthoromycotina</taxon>
        <taxon>Basidiobolomycetes</taxon>
        <taxon>Basidiobolales</taxon>
        <taxon>Basidiobolaceae</taxon>
        <taxon>Basidiobolus</taxon>
    </lineage>
</organism>
<sequence>MKSSILYSLALATCLYWSAEAIPKFDKHAAWGKRDYSCLEFNTPAEGSRLKAGQVTKLNWKVGQCGPSGDVITTYDLQLYNSLEYGFANRQPLIKNKLSTKIVEKLSNQTVSYSWKVPHIKQKGVNANLYYIRVTTSSESNPQKPSLFGIAGPFTISS</sequence>
<proteinExistence type="predicted"/>
<feature type="chain" id="PRO_5046302464" description="Yeast cell wall synthesis Kre9/Knh1-like N-terminal domain-containing protein" evidence="2">
    <location>
        <begin position="22"/>
        <end position="158"/>
    </location>
</feature>
<reference evidence="4 5" key="1">
    <citation type="submission" date="2023-04" db="EMBL/GenBank/DDBJ databases">
        <title>Genome of Basidiobolus ranarum AG-B5.</title>
        <authorList>
            <person name="Stajich J.E."/>
            <person name="Carter-House D."/>
            <person name="Gryganskyi A."/>
        </authorList>
    </citation>
    <scope>NUCLEOTIDE SEQUENCE [LARGE SCALE GENOMIC DNA]</scope>
    <source>
        <strain evidence="4 5">AG-B5</strain>
    </source>
</reference>
<dbReference type="Proteomes" id="UP001479436">
    <property type="component" value="Unassembled WGS sequence"/>
</dbReference>
<keyword evidence="1 2" id="KW-0732">Signal</keyword>